<comment type="cofactor">
    <cofactor evidence="1 18">
        <name>Zn(2+)</name>
        <dbReference type="ChEBI" id="CHEBI:29105"/>
    </cofactor>
</comment>
<evidence type="ECO:0000256" key="9">
    <source>
        <dbReference type="ARBA" id="ARBA00022801"/>
    </source>
</evidence>
<comment type="similarity">
    <text evidence="18">Belongs to the LpxC family.</text>
</comment>
<dbReference type="Pfam" id="PF03331">
    <property type="entry name" value="LpxC"/>
    <property type="match status" value="2"/>
</dbReference>
<evidence type="ECO:0000256" key="6">
    <source>
        <dbReference type="ARBA" id="ARBA00022516"/>
    </source>
</evidence>
<dbReference type="Gene3D" id="3.10.129.10">
    <property type="entry name" value="Hotdog Thioesterase"/>
    <property type="match status" value="1"/>
</dbReference>
<dbReference type="GO" id="GO:0016020">
    <property type="term" value="C:membrane"/>
    <property type="evidence" value="ECO:0007669"/>
    <property type="project" value="GOC"/>
</dbReference>
<dbReference type="Gene3D" id="3.30.230.20">
    <property type="entry name" value="lpxc deacetylase, domain 1"/>
    <property type="match status" value="1"/>
</dbReference>
<dbReference type="KEGG" id="ttz:FHG85_02470"/>
<evidence type="ECO:0000256" key="8">
    <source>
        <dbReference type="ARBA" id="ARBA00022723"/>
    </source>
</evidence>
<dbReference type="NCBIfam" id="NF009667">
    <property type="entry name" value="PRK13188.1"/>
    <property type="match status" value="1"/>
</dbReference>
<keyword evidence="13" id="KW-0511">Multifunctional enzyme</keyword>
<comment type="function">
    <text evidence="2 18">Catalyzes the hydrolysis of UDP-3-O-myristoyl-N-acetylglucosamine to form UDP-3-O-myristoylglucosamine and acetate, the committed step in lipid A biosynthesis.</text>
</comment>
<keyword evidence="5 19" id="KW-0963">Cytoplasm</keyword>
<name>A0A7D3XYG5_9BACT</name>
<gene>
    <name evidence="19" type="primary">fabZ</name>
    <name evidence="18" type="synonym">lpxC</name>
    <name evidence="20" type="ORF">FHG85_02470</name>
</gene>
<dbReference type="UniPathway" id="UPA00359">
    <property type="reaction ID" value="UER00478"/>
</dbReference>
<dbReference type="RefSeq" id="WP_173072691.1">
    <property type="nucleotide sequence ID" value="NZ_CP041345.1"/>
</dbReference>
<dbReference type="Pfam" id="PF07977">
    <property type="entry name" value="FabA"/>
    <property type="match status" value="1"/>
</dbReference>
<dbReference type="NCBIfam" id="TIGR00325">
    <property type="entry name" value="lpxC"/>
    <property type="match status" value="1"/>
</dbReference>
<dbReference type="Proteomes" id="UP000500961">
    <property type="component" value="Chromosome"/>
</dbReference>
<comment type="catalytic activity">
    <reaction evidence="19">
        <text>a (3R)-hydroxyacyl-[ACP] = a (2E)-enoyl-[ACP] + H2O</text>
        <dbReference type="Rhea" id="RHEA:13097"/>
        <dbReference type="Rhea" id="RHEA-COMP:9925"/>
        <dbReference type="Rhea" id="RHEA-COMP:9945"/>
        <dbReference type="ChEBI" id="CHEBI:15377"/>
        <dbReference type="ChEBI" id="CHEBI:78784"/>
        <dbReference type="ChEBI" id="CHEBI:78827"/>
        <dbReference type="EC" id="4.2.1.59"/>
    </reaction>
</comment>
<dbReference type="EMBL" id="CP041345">
    <property type="protein sequence ID" value="QKG79173.1"/>
    <property type="molecule type" value="Genomic_DNA"/>
</dbReference>
<comment type="catalytic activity">
    <reaction evidence="14 18">
        <text>a UDP-3-O-[(3R)-3-hydroxyacyl]-N-acetyl-alpha-D-glucosamine + H2O = a UDP-3-O-[(3R)-3-hydroxyacyl]-alpha-D-glucosamine + acetate</text>
        <dbReference type="Rhea" id="RHEA:67816"/>
        <dbReference type="ChEBI" id="CHEBI:15377"/>
        <dbReference type="ChEBI" id="CHEBI:30089"/>
        <dbReference type="ChEBI" id="CHEBI:137740"/>
        <dbReference type="ChEBI" id="CHEBI:173225"/>
        <dbReference type="EC" id="3.5.1.108"/>
    </reaction>
</comment>
<evidence type="ECO:0000256" key="2">
    <source>
        <dbReference type="ARBA" id="ARBA00002923"/>
    </source>
</evidence>
<comment type="similarity">
    <text evidence="17">In the C-terminal section; belongs to the thioester dehydratase family.</text>
</comment>
<dbReference type="Gene3D" id="3.30.1700.10">
    <property type="entry name" value="lpxc deacetylase, domain 2"/>
    <property type="match status" value="1"/>
</dbReference>
<evidence type="ECO:0000313" key="20">
    <source>
        <dbReference type="EMBL" id="QKG79173.1"/>
    </source>
</evidence>
<dbReference type="EC" id="4.2.1.59" evidence="19"/>
<evidence type="ECO:0000256" key="7">
    <source>
        <dbReference type="ARBA" id="ARBA00022556"/>
    </source>
</evidence>
<dbReference type="EC" id="3.5.1.108" evidence="18"/>
<evidence type="ECO:0000256" key="19">
    <source>
        <dbReference type="HAMAP-Rule" id="MF_00406"/>
    </source>
</evidence>
<comment type="similarity">
    <text evidence="16">In the N-terminal section; belongs to the LpxC family.</text>
</comment>
<dbReference type="SUPFAM" id="SSF54637">
    <property type="entry name" value="Thioesterase/thiol ester dehydrase-isomerase"/>
    <property type="match status" value="1"/>
</dbReference>
<comment type="subcellular location">
    <subcellularLocation>
        <location evidence="3 19">Cytoplasm</location>
    </subcellularLocation>
</comment>
<feature type="binding site" evidence="18">
    <location>
        <position position="265"/>
    </location>
    <ligand>
        <name>Zn(2+)</name>
        <dbReference type="ChEBI" id="CHEBI:29105"/>
    </ligand>
</feature>
<keyword evidence="10 18" id="KW-0862">Zinc</keyword>
<comment type="function">
    <text evidence="15 19">Involved in unsaturated fatty acids biosynthesis. Catalyzes the dehydration of short chain beta-hydroxyacyl-ACPs and long chain saturated and unsaturated beta-hydroxyacyl-ACPs.</text>
</comment>
<evidence type="ECO:0000256" key="1">
    <source>
        <dbReference type="ARBA" id="ARBA00001947"/>
    </source>
</evidence>
<sequence>MADKQRTINQPVTLKGKGLHTGADVEVSILPAEVNTGIVFQRTDLEGQPKIEAIADHVIDTSRGTTIATKNVKVHTIEHMMAALYGMGIDNAIVQVNGPEMPIMDGSSRYFVEAIEKVGTVEQGAERNYLIIKEKMVYTDEKNNIEIIIYPDDKFSIDVMVDYNSRVLGHQYAKMNSIDEFKEQISPCRTFVFFHELEVLLKHNLIKGGDLENAIVIMEHEVPQEELDRIADLFNKPHIKVKPEGILNNLDLHFDNEPARHKLLDMIGDFALVGARIKGKIIAMRPGHKANTDFAQILRKHYKQERLKPTPPVYDPTKPPVKDINEIMKTLPHRPPFLLIDKIIYLDGTTVVGVKNVTMNEAFFVGHFPGEPVMPGVLQVEAMAQTGGILVLNTVPDPENYLTYFLKIDQVRFKRKVVPGDTIIFKCFLNEPIRRGIANMTGQAFVGDQLVMEGLLMAQITKVKE</sequence>
<keyword evidence="21" id="KW-1185">Reference proteome</keyword>
<evidence type="ECO:0000256" key="4">
    <source>
        <dbReference type="ARBA" id="ARBA00005002"/>
    </source>
</evidence>
<feature type="binding site" evidence="18">
    <location>
        <position position="261"/>
    </location>
    <ligand>
        <name>Zn(2+)</name>
        <dbReference type="ChEBI" id="CHEBI:29105"/>
    </ligand>
</feature>
<dbReference type="InterPro" id="IPR013114">
    <property type="entry name" value="FabA_FabZ"/>
</dbReference>
<dbReference type="InterPro" id="IPR020568">
    <property type="entry name" value="Ribosomal_Su5_D2-typ_SF"/>
</dbReference>
<comment type="pathway">
    <text evidence="4 18">Glycolipid biosynthesis; lipid IV(A) biosynthesis; lipid IV(A) from (3R)-3-hydroxytetradecanoyl-[acyl-carrier-protein] and UDP-N-acetyl-alpha-D-glucosamine: step 2/6.</text>
</comment>
<dbReference type="GO" id="GO:0005737">
    <property type="term" value="C:cytoplasm"/>
    <property type="evidence" value="ECO:0007669"/>
    <property type="project" value="UniProtKB-SubCell"/>
</dbReference>
<feature type="active site" description="Proton donor" evidence="18">
    <location>
        <position position="288"/>
    </location>
</feature>
<dbReference type="InterPro" id="IPR015870">
    <property type="entry name" value="UDP-acyl_N-AcGlcN_deAcase_N"/>
</dbReference>
<feature type="binding site" evidence="18">
    <location>
        <position position="79"/>
    </location>
    <ligand>
        <name>Zn(2+)</name>
        <dbReference type="ChEBI" id="CHEBI:29105"/>
    </ligand>
</feature>
<dbReference type="HAMAP" id="MF_00388">
    <property type="entry name" value="LpxC"/>
    <property type="match status" value="1"/>
</dbReference>
<dbReference type="InterPro" id="IPR004463">
    <property type="entry name" value="UDP-acyl_GlcNac_deAcase"/>
</dbReference>
<dbReference type="PANTHER" id="PTHR33694">
    <property type="entry name" value="UDP-3-O-ACYL-N-ACETYLGLUCOSAMINE DEACETYLASE 1, MITOCHONDRIAL-RELATED"/>
    <property type="match status" value="1"/>
</dbReference>
<dbReference type="GO" id="GO:0046872">
    <property type="term" value="F:metal ion binding"/>
    <property type="evidence" value="ECO:0007669"/>
    <property type="project" value="UniProtKB-KW"/>
</dbReference>
<dbReference type="NCBIfam" id="NF000582">
    <property type="entry name" value="PRK00006.1"/>
    <property type="match status" value="1"/>
</dbReference>
<reference evidence="20 21" key="1">
    <citation type="submission" date="2019-07" db="EMBL/GenBank/DDBJ databases">
        <title>Thalassofilum flectens gen. nov., sp. nov., a novel moderate thermophilic anaerobe from a shallow sea hot spring in Kunashir Island (Russia), representing a new family in the order Bacteroidales, and proposal of Thalassofilacea fam. nov.</title>
        <authorList>
            <person name="Kochetkova T.V."/>
            <person name="Podosokorskaya O.A."/>
            <person name="Novikov A."/>
            <person name="Elcheninov A.G."/>
            <person name="Toshchakov S.V."/>
            <person name="Kublanov I.V."/>
        </authorList>
    </citation>
    <scope>NUCLEOTIDE SEQUENCE [LARGE SCALE GENOMIC DNA]</scope>
    <source>
        <strain evidence="20 21">38-H</strain>
    </source>
</reference>
<dbReference type="InterPro" id="IPR029069">
    <property type="entry name" value="HotDog_dom_sf"/>
</dbReference>
<dbReference type="InterPro" id="IPR011334">
    <property type="entry name" value="UDP-acyl_GlcNac_deAcase_C"/>
</dbReference>
<feature type="active site" evidence="19">
    <location>
        <position position="367"/>
    </location>
</feature>
<dbReference type="PANTHER" id="PTHR33694:SF1">
    <property type="entry name" value="UDP-3-O-ACYL-N-ACETYLGLUCOSAMINE DEACETYLASE 1, MITOCHONDRIAL-RELATED"/>
    <property type="match status" value="1"/>
</dbReference>
<dbReference type="GO" id="GO:0103117">
    <property type="term" value="F:UDP-3-O-acyl-N-acetylglucosamine deacetylase activity"/>
    <property type="evidence" value="ECO:0007669"/>
    <property type="project" value="UniProtKB-UniRule"/>
</dbReference>
<keyword evidence="11 18" id="KW-0443">Lipid metabolism</keyword>
<evidence type="ECO:0000313" key="21">
    <source>
        <dbReference type="Proteomes" id="UP000500961"/>
    </source>
</evidence>
<dbReference type="InterPro" id="IPR010084">
    <property type="entry name" value="FabZ"/>
</dbReference>
<protein>
    <recommendedName>
        <fullName evidence="18 19">Multifunctional fusion protein</fullName>
    </recommendedName>
    <domain>
        <recommendedName>
            <fullName evidence="19">3-hydroxyacyl-[acyl-carrier-protein] dehydratase FabZ</fullName>
            <ecNumber evidence="19">4.2.1.59</ecNumber>
        </recommendedName>
        <alternativeName>
            <fullName evidence="19">(3R)-hydroxymyristoyl-[acyl-carrier-protein] dehydratase</fullName>
        </alternativeName>
        <alternativeName>
            <fullName evidence="19">Beta-hydroxyacyl-ACP dehydratase</fullName>
            <shortName evidence="19">(3R)-hydroxymyristoyl-ACP dehydrase</shortName>
        </alternativeName>
    </domain>
    <domain>
        <recommendedName>
            <fullName evidence="18">UDP-3-O-acyl-N-acetylglucosamine deacetylase</fullName>
            <shortName evidence="18">UDP-3-O-acyl-GlcNAc deacetylase</shortName>
            <ecNumber evidence="18">3.5.1.108</ecNumber>
        </recommendedName>
        <alternativeName>
            <fullName evidence="18">UDP-3-O-[R-3-hydroxymyristoyl]-N-acetylglucosamine deacetylase</fullName>
        </alternativeName>
    </domain>
</protein>
<keyword evidence="9 18" id="KW-0378">Hydrolase</keyword>
<organism evidence="20 21">
    <name type="scientific">Tenuifilum thalassicum</name>
    <dbReference type="NCBI Taxonomy" id="2590900"/>
    <lineage>
        <taxon>Bacteria</taxon>
        <taxon>Pseudomonadati</taxon>
        <taxon>Bacteroidota</taxon>
        <taxon>Bacteroidia</taxon>
        <taxon>Bacteroidales</taxon>
        <taxon>Tenuifilaceae</taxon>
        <taxon>Tenuifilum</taxon>
    </lineage>
</organism>
<keyword evidence="8 18" id="KW-0479">Metal-binding</keyword>
<evidence type="ECO:0000256" key="3">
    <source>
        <dbReference type="ARBA" id="ARBA00004496"/>
    </source>
</evidence>
<dbReference type="FunFam" id="3.10.129.10:FF:000001">
    <property type="entry name" value="3-hydroxyacyl-[acyl-carrier-protein] dehydratase FabZ"/>
    <property type="match status" value="1"/>
</dbReference>
<proteinExistence type="inferred from homology"/>
<dbReference type="GO" id="GO:0019171">
    <property type="term" value="F:(3R)-hydroxyacyl-[acyl-carrier-protein] dehydratase activity"/>
    <property type="evidence" value="ECO:0007669"/>
    <property type="project" value="UniProtKB-EC"/>
</dbReference>
<keyword evidence="7 18" id="KW-0441">Lipid A biosynthesis</keyword>
<evidence type="ECO:0000256" key="5">
    <source>
        <dbReference type="ARBA" id="ARBA00022490"/>
    </source>
</evidence>
<keyword evidence="6 18" id="KW-0444">Lipid biosynthesis</keyword>
<dbReference type="CDD" id="cd01288">
    <property type="entry name" value="FabZ"/>
    <property type="match status" value="1"/>
</dbReference>
<evidence type="ECO:0000256" key="14">
    <source>
        <dbReference type="ARBA" id="ARBA00024535"/>
    </source>
</evidence>
<accession>A0A7D3XYG5</accession>
<evidence type="ECO:0000256" key="13">
    <source>
        <dbReference type="ARBA" id="ARBA00023268"/>
    </source>
</evidence>
<evidence type="ECO:0000256" key="15">
    <source>
        <dbReference type="ARBA" id="ARBA00025049"/>
    </source>
</evidence>
<evidence type="ECO:0000256" key="11">
    <source>
        <dbReference type="ARBA" id="ARBA00023098"/>
    </source>
</evidence>
<comment type="similarity">
    <text evidence="19">Belongs to the thioester dehydratase family. FabZ subfamily.</text>
</comment>
<evidence type="ECO:0000256" key="16">
    <source>
        <dbReference type="ARBA" id="ARBA00061221"/>
    </source>
</evidence>
<dbReference type="AlphaFoldDB" id="A0A7D3XYG5"/>
<dbReference type="GO" id="GO:0006633">
    <property type="term" value="P:fatty acid biosynthetic process"/>
    <property type="evidence" value="ECO:0007669"/>
    <property type="project" value="UniProtKB-UniRule"/>
</dbReference>
<evidence type="ECO:0000256" key="18">
    <source>
        <dbReference type="HAMAP-Rule" id="MF_00388"/>
    </source>
</evidence>
<keyword evidence="12 19" id="KW-0456">Lyase</keyword>
<dbReference type="HAMAP" id="MF_00406">
    <property type="entry name" value="FabZ"/>
    <property type="match status" value="1"/>
</dbReference>
<dbReference type="GO" id="GO:0009245">
    <property type="term" value="P:lipid A biosynthetic process"/>
    <property type="evidence" value="ECO:0007669"/>
    <property type="project" value="UniProtKB-UniRule"/>
</dbReference>
<evidence type="ECO:0000256" key="17">
    <source>
        <dbReference type="ARBA" id="ARBA00061355"/>
    </source>
</evidence>
<dbReference type="SUPFAM" id="SSF54211">
    <property type="entry name" value="Ribosomal protein S5 domain 2-like"/>
    <property type="match status" value="2"/>
</dbReference>
<evidence type="ECO:0000256" key="10">
    <source>
        <dbReference type="ARBA" id="ARBA00022833"/>
    </source>
</evidence>
<evidence type="ECO:0000256" key="12">
    <source>
        <dbReference type="ARBA" id="ARBA00023239"/>
    </source>
</evidence>